<dbReference type="EMBL" id="CACRTF010000017">
    <property type="protein sequence ID" value="VYT43938.1"/>
    <property type="molecule type" value="Genomic_DNA"/>
</dbReference>
<dbReference type="GeneID" id="44663918"/>
<reference evidence="1" key="1">
    <citation type="submission" date="2019-11" db="EMBL/GenBank/DDBJ databases">
        <authorList>
            <person name="Feng L."/>
        </authorList>
    </citation>
    <scope>NUCLEOTIDE SEQUENCE</scope>
    <source>
        <strain evidence="1">CbolteaeLFYP116</strain>
    </source>
</reference>
<organism evidence="1">
    <name type="scientific">Enterocloster bolteae</name>
    <dbReference type="NCBI Taxonomy" id="208479"/>
    <lineage>
        <taxon>Bacteria</taxon>
        <taxon>Bacillati</taxon>
        <taxon>Bacillota</taxon>
        <taxon>Clostridia</taxon>
        <taxon>Lachnospirales</taxon>
        <taxon>Lachnospiraceae</taxon>
        <taxon>Enterocloster</taxon>
    </lineage>
</organism>
<sequence length="56" mass="6565">MISNIQRNIIIRALRIRKEQGENPEDILDKYMNLTSTDKAEIMEKLVMTADEPMSR</sequence>
<dbReference type="AlphaFoldDB" id="A0A6N2WP13"/>
<name>A0A6N2WP13_9FIRM</name>
<protein>
    <submittedName>
        <fullName evidence="1">Uncharacterized protein</fullName>
    </submittedName>
</protein>
<proteinExistence type="predicted"/>
<dbReference type="RefSeq" id="WP_002576613.1">
    <property type="nucleotide sequence ID" value="NZ_CACRTF010000017.1"/>
</dbReference>
<evidence type="ECO:0000313" key="1">
    <source>
        <dbReference type="EMBL" id="VYT43938.1"/>
    </source>
</evidence>
<gene>
    <name evidence="1" type="ORF">CBLFYP116_03821</name>
</gene>
<accession>A0A6N2WP13</accession>